<protein>
    <submittedName>
        <fullName evidence="1">Uncharacterized protein</fullName>
    </submittedName>
</protein>
<sequence>MTILIPFNPQLPRQPPIQHAAHAFHLVLIQRNRTGQLFQVVILEPERLAEIGALAGDLEIEPLDGVSVLCSSGLEAQLVLLVVGGDEVLDDGAGFPDGDARVWVVEGREAAVGVY</sequence>
<dbReference type="EMBL" id="LGTZ01000065">
    <property type="protein sequence ID" value="OJD27763.1"/>
    <property type="molecule type" value="Genomic_DNA"/>
</dbReference>
<evidence type="ECO:0000313" key="2">
    <source>
        <dbReference type="Proteomes" id="UP000242791"/>
    </source>
</evidence>
<comment type="caution">
    <text evidence="1">The sequence shown here is derived from an EMBL/GenBank/DDBJ whole genome shotgun (WGS) entry which is preliminary data.</text>
</comment>
<proteinExistence type="predicted"/>
<evidence type="ECO:0000313" key="1">
    <source>
        <dbReference type="EMBL" id="OJD27763.1"/>
    </source>
</evidence>
<dbReference type="Proteomes" id="UP000242791">
    <property type="component" value="Unassembled WGS sequence"/>
</dbReference>
<gene>
    <name evidence="1" type="ORF">ACJ73_00833</name>
</gene>
<organism evidence="1 2">
    <name type="scientific">Blastomyces percursus</name>
    <dbReference type="NCBI Taxonomy" id="1658174"/>
    <lineage>
        <taxon>Eukaryota</taxon>
        <taxon>Fungi</taxon>
        <taxon>Dikarya</taxon>
        <taxon>Ascomycota</taxon>
        <taxon>Pezizomycotina</taxon>
        <taxon>Eurotiomycetes</taxon>
        <taxon>Eurotiomycetidae</taxon>
        <taxon>Onygenales</taxon>
        <taxon>Ajellomycetaceae</taxon>
        <taxon>Blastomyces</taxon>
    </lineage>
</organism>
<name>A0A1J9R5Z0_9EURO</name>
<dbReference type="VEuPathDB" id="FungiDB:ACJ73_00833"/>
<dbReference type="AlphaFoldDB" id="A0A1J9R5Z0"/>
<keyword evidence="2" id="KW-1185">Reference proteome</keyword>
<accession>A0A1J9R5Z0</accession>
<reference evidence="1 2" key="1">
    <citation type="submission" date="2015-08" db="EMBL/GenBank/DDBJ databases">
        <title>Emmonsia species relationships and genome sequence.</title>
        <authorList>
            <person name="Cuomo C.A."/>
            <person name="Schwartz I.S."/>
            <person name="Kenyon C."/>
            <person name="De Hoog G.S."/>
            <person name="Govender N.P."/>
            <person name="Botha A."/>
            <person name="Moreno L."/>
            <person name="De Vries M."/>
            <person name="Munoz J.F."/>
            <person name="Stielow J.B."/>
        </authorList>
    </citation>
    <scope>NUCLEOTIDE SEQUENCE [LARGE SCALE GENOMIC DNA]</scope>
    <source>
        <strain evidence="1 2">EI222</strain>
    </source>
</reference>